<protein>
    <submittedName>
        <fullName evidence="2">Phospholipid binding protein</fullName>
    </submittedName>
</protein>
<dbReference type="RefSeq" id="WP_058459413.1">
    <property type="nucleotide sequence ID" value="NZ_CAAAIY010000030.1"/>
</dbReference>
<comment type="caution">
    <text evidence="2">The sequence shown here is derived from an EMBL/GenBank/DDBJ whole genome shotgun (WGS) entry which is preliminary data.</text>
</comment>
<dbReference type="PATRIC" id="fig|447.4.peg.1877"/>
<accession>A0A0W0RPZ2</accession>
<organism evidence="2 3">
    <name type="scientific">Legionella bozemanae</name>
    <name type="common">Fluoribacter bozemanae</name>
    <dbReference type="NCBI Taxonomy" id="447"/>
    <lineage>
        <taxon>Bacteria</taxon>
        <taxon>Pseudomonadati</taxon>
        <taxon>Pseudomonadota</taxon>
        <taxon>Gammaproteobacteria</taxon>
        <taxon>Legionellales</taxon>
        <taxon>Legionellaceae</taxon>
        <taxon>Legionella</taxon>
    </lineage>
</organism>
<dbReference type="Proteomes" id="UP000054695">
    <property type="component" value="Unassembled WGS sequence"/>
</dbReference>
<sequence>MQKYLLNTLVVFFLFLLVGCQSNKASSGLFSSFTPLATPSVNLAQTVQEALMRNDDLAVSQVHVQTRQDVVILTGYVKKIRLSDTAEQIARQVPGVRSVENHIIIRQ</sequence>
<dbReference type="AlphaFoldDB" id="A0A0W0RPZ2"/>
<dbReference type="PROSITE" id="PS50914">
    <property type="entry name" value="BON"/>
    <property type="match status" value="1"/>
</dbReference>
<gene>
    <name evidence="2" type="ORF">Lboz_1761</name>
</gene>
<feature type="domain" description="BON" evidence="1">
    <location>
        <begin position="39"/>
        <end position="107"/>
    </location>
</feature>
<dbReference type="Pfam" id="PF04972">
    <property type="entry name" value="BON"/>
    <property type="match status" value="1"/>
</dbReference>
<dbReference type="STRING" id="447.Lboz_1761"/>
<evidence type="ECO:0000313" key="3">
    <source>
        <dbReference type="Proteomes" id="UP000054695"/>
    </source>
</evidence>
<dbReference type="OrthoDB" id="5647907at2"/>
<evidence type="ECO:0000259" key="1">
    <source>
        <dbReference type="PROSITE" id="PS50914"/>
    </source>
</evidence>
<keyword evidence="3" id="KW-1185">Reference proteome</keyword>
<reference evidence="2 3" key="1">
    <citation type="submission" date="2015-11" db="EMBL/GenBank/DDBJ databases">
        <title>Genomic analysis of 38 Legionella species identifies large and diverse effector repertoires.</title>
        <authorList>
            <person name="Burstein D."/>
            <person name="Amaro F."/>
            <person name="Zusman T."/>
            <person name="Lifshitz Z."/>
            <person name="Cohen O."/>
            <person name="Gilbert J.A."/>
            <person name="Pupko T."/>
            <person name="Shuman H.A."/>
            <person name="Segal G."/>
        </authorList>
    </citation>
    <scope>NUCLEOTIDE SEQUENCE [LARGE SCALE GENOMIC DNA]</scope>
    <source>
        <strain evidence="2 3">WIGA</strain>
    </source>
</reference>
<dbReference type="PANTHER" id="PTHR34606:SF15">
    <property type="entry name" value="BON DOMAIN-CONTAINING PROTEIN"/>
    <property type="match status" value="1"/>
</dbReference>
<dbReference type="InterPro" id="IPR051686">
    <property type="entry name" value="Lipoprotein_DolP"/>
</dbReference>
<evidence type="ECO:0000313" key="2">
    <source>
        <dbReference type="EMBL" id="KTC73115.1"/>
    </source>
</evidence>
<dbReference type="PROSITE" id="PS51257">
    <property type="entry name" value="PROKAR_LIPOPROTEIN"/>
    <property type="match status" value="1"/>
</dbReference>
<name>A0A0W0RPZ2_LEGBO</name>
<dbReference type="PANTHER" id="PTHR34606">
    <property type="entry name" value="BON DOMAIN-CONTAINING PROTEIN"/>
    <property type="match status" value="1"/>
</dbReference>
<dbReference type="EMBL" id="LNXU01000019">
    <property type="protein sequence ID" value="KTC73115.1"/>
    <property type="molecule type" value="Genomic_DNA"/>
</dbReference>
<dbReference type="InterPro" id="IPR007055">
    <property type="entry name" value="BON_dom"/>
</dbReference>
<dbReference type="Gene3D" id="3.30.1340.30">
    <property type="match status" value="1"/>
</dbReference>
<proteinExistence type="predicted"/>